<name>A0A1I9SA96_9CAUD</name>
<accession>A0A1I9SA96</accession>
<dbReference type="Proteomes" id="UP000224902">
    <property type="component" value="Segment"/>
</dbReference>
<sequence>MSNDELELVYDEVAEVEAEVIKLHNVGKTTSEIQQLTNMPPKVQREILGRFRDWAQNDLATQQRTKEAVAYLDLFFTEKIREMHELYEAAYDQDPQDLKLMKEILKEEANITKMRLDALQKSGLLGANGIGDQLAEIEEQKAAIFAMVKEVAIKFPETQRFIAERIAELSGQVVSHRVTEPEV</sequence>
<evidence type="ECO:0000313" key="1">
    <source>
        <dbReference type="EMBL" id="AOZ63702.1"/>
    </source>
</evidence>
<protein>
    <submittedName>
        <fullName evidence="1">DNA binding domain protein</fullName>
    </submittedName>
</protein>
<keyword evidence="2" id="KW-1185">Reference proteome</keyword>
<proteinExistence type="predicted"/>
<evidence type="ECO:0000313" key="2">
    <source>
        <dbReference type="Proteomes" id="UP000224902"/>
    </source>
</evidence>
<gene>
    <name evidence="1" type="ORF">SEA_WEASELS2_113</name>
</gene>
<dbReference type="EMBL" id="KX774321">
    <property type="protein sequence ID" value="AOZ63702.1"/>
    <property type="molecule type" value="Genomic_DNA"/>
</dbReference>
<reference evidence="2" key="1">
    <citation type="submission" date="2016-08" db="EMBL/GenBank/DDBJ databases">
        <authorList>
            <person name="Seilhamer J.J."/>
        </authorList>
    </citation>
    <scope>NUCLEOTIDE SEQUENCE [LARGE SCALE GENOMIC DNA]</scope>
</reference>
<organism evidence="1 2">
    <name type="scientific">Rhodococcus phage Weasels2</name>
    <dbReference type="NCBI Taxonomy" id="1897437"/>
    <lineage>
        <taxon>Viruses</taxon>
        <taxon>Duplodnaviria</taxon>
        <taxon>Heunggongvirae</taxon>
        <taxon>Uroviricota</taxon>
        <taxon>Caudoviricetes</taxon>
        <taxon>Weaselvirus</taxon>
        <taxon>Weaselvirus weasel</taxon>
    </lineage>
</organism>